<dbReference type="AlphaFoldDB" id="A0A8S9Z2M0"/>
<sequence length="384" mass="42603">MKPNDVELKLLSEIMTLKDRLNQIRNGAREYDLSQLIRETNLHVFSRIPTLSPVHHLRAHTSKVHDVVWTPSDKFLITVGGEGLIVVWETQSGMINNVLDVSGVQPITAAASDDARKLYCGGLCANVVLFTSQHRPAEDGYSEYETVLVYEHSGQVNCIVRLDESQLLTAATSDGVLLWDAEQVKVIGRFPQKHSTVCCLSLMTTTIQGASTFLTGASDGTIRLWDLRQPGTMVSQFESHESDVNCVKPLPNGLNFVSGSEDTAIHLYDLRTDIVLSRFSDPQPPSQMQPPEDEIGQVTTQSDVVTAYQSASVCDIAVSASGRMLISGCKDSGLYYWDLIQQDRCVHRETESGPVIRLAMSNQKHAMAMLTWDAKSRIRIMRPR</sequence>
<keyword evidence="1 3" id="KW-0853">WD repeat</keyword>
<evidence type="ECO:0000256" key="3">
    <source>
        <dbReference type="PROSITE-ProRule" id="PRU00221"/>
    </source>
</evidence>
<dbReference type="PANTHER" id="PTHR19850">
    <property type="entry name" value="GUANINE NUCLEOTIDE-BINDING PROTEIN BETA G PROTEIN BETA"/>
    <property type="match status" value="1"/>
</dbReference>
<protein>
    <recommendedName>
        <fullName evidence="6">Guanine nucleotide-binding protein subunit beta-like protein</fullName>
    </recommendedName>
</protein>
<keyword evidence="2" id="KW-0677">Repeat</keyword>
<dbReference type="InterPro" id="IPR036322">
    <property type="entry name" value="WD40_repeat_dom_sf"/>
</dbReference>
<evidence type="ECO:0000313" key="4">
    <source>
        <dbReference type="EMBL" id="KAF7261675.1"/>
    </source>
</evidence>
<dbReference type="Gene3D" id="2.130.10.10">
    <property type="entry name" value="YVTN repeat-like/Quinoprotein amine dehydrogenase"/>
    <property type="match status" value="1"/>
</dbReference>
<reference evidence="4" key="1">
    <citation type="submission" date="2019-07" db="EMBL/GenBank/DDBJ databases">
        <title>Annotation for the trematode Paragonimus miyazaki's.</title>
        <authorList>
            <person name="Choi Y.-J."/>
        </authorList>
    </citation>
    <scope>NUCLEOTIDE SEQUENCE</scope>
    <source>
        <strain evidence="4">Japan</strain>
    </source>
</reference>
<name>A0A8S9Z2M0_9TREM</name>
<dbReference type="InterPro" id="IPR016346">
    <property type="entry name" value="G-protein_beta_1-5"/>
</dbReference>
<proteinExistence type="predicted"/>
<dbReference type="PROSITE" id="PS50294">
    <property type="entry name" value="WD_REPEATS_REGION"/>
    <property type="match status" value="2"/>
</dbReference>
<feature type="repeat" description="WD" evidence="3">
    <location>
        <begin position="57"/>
        <end position="98"/>
    </location>
</feature>
<dbReference type="PROSITE" id="PS50082">
    <property type="entry name" value="WD_REPEATS_2"/>
    <property type="match status" value="4"/>
</dbReference>
<evidence type="ECO:0000256" key="2">
    <source>
        <dbReference type="ARBA" id="ARBA00022737"/>
    </source>
</evidence>
<feature type="repeat" description="WD" evidence="3">
    <location>
        <begin position="213"/>
        <end position="235"/>
    </location>
</feature>
<dbReference type="InterPro" id="IPR001680">
    <property type="entry name" value="WD40_rpt"/>
</dbReference>
<keyword evidence="5" id="KW-1185">Reference proteome</keyword>
<dbReference type="SUPFAM" id="SSF50978">
    <property type="entry name" value="WD40 repeat-like"/>
    <property type="match status" value="1"/>
</dbReference>
<dbReference type="Pfam" id="PF00400">
    <property type="entry name" value="WD40"/>
    <property type="match status" value="4"/>
</dbReference>
<dbReference type="Proteomes" id="UP000822476">
    <property type="component" value="Unassembled WGS sequence"/>
</dbReference>
<dbReference type="EMBL" id="JTDE01000295">
    <property type="protein sequence ID" value="KAF7261675.1"/>
    <property type="molecule type" value="Genomic_DNA"/>
</dbReference>
<feature type="repeat" description="WD" evidence="3">
    <location>
        <begin position="237"/>
        <end position="278"/>
    </location>
</feature>
<dbReference type="SMART" id="SM00320">
    <property type="entry name" value="WD40"/>
    <property type="match status" value="5"/>
</dbReference>
<accession>A0A8S9Z2M0</accession>
<evidence type="ECO:0000313" key="5">
    <source>
        <dbReference type="Proteomes" id="UP000822476"/>
    </source>
</evidence>
<organism evidence="4 5">
    <name type="scientific">Paragonimus skrjabini miyazakii</name>
    <dbReference type="NCBI Taxonomy" id="59628"/>
    <lineage>
        <taxon>Eukaryota</taxon>
        <taxon>Metazoa</taxon>
        <taxon>Spiralia</taxon>
        <taxon>Lophotrochozoa</taxon>
        <taxon>Platyhelminthes</taxon>
        <taxon>Trematoda</taxon>
        <taxon>Digenea</taxon>
        <taxon>Plagiorchiida</taxon>
        <taxon>Troglotremata</taxon>
        <taxon>Troglotrematidae</taxon>
        <taxon>Paragonimus</taxon>
    </lineage>
</organism>
<dbReference type="PRINTS" id="PR00320">
    <property type="entry name" value="GPROTEINBRPT"/>
</dbReference>
<feature type="repeat" description="WD" evidence="3">
    <location>
        <begin position="306"/>
        <end position="339"/>
    </location>
</feature>
<evidence type="ECO:0000256" key="1">
    <source>
        <dbReference type="ARBA" id="ARBA00022574"/>
    </source>
</evidence>
<evidence type="ECO:0008006" key="6">
    <source>
        <dbReference type="Google" id="ProtNLM"/>
    </source>
</evidence>
<dbReference type="InterPro" id="IPR015943">
    <property type="entry name" value="WD40/YVTN_repeat-like_dom_sf"/>
</dbReference>
<comment type="caution">
    <text evidence="4">The sequence shown here is derived from an EMBL/GenBank/DDBJ whole genome shotgun (WGS) entry which is preliminary data.</text>
</comment>
<dbReference type="OrthoDB" id="10251605at2759"/>
<dbReference type="GO" id="GO:0007165">
    <property type="term" value="P:signal transduction"/>
    <property type="evidence" value="ECO:0007669"/>
    <property type="project" value="InterPro"/>
</dbReference>
<dbReference type="InterPro" id="IPR020472">
    <property type="entry name" value="WD40_PAC1"/>
</dbReference>
<gene>
    <name evidence="4" type="ORF">EG68_01061</name>
</gene>